<dbReference type="Pfam" id="PF11232">
    <property type="entry name" value="Med25"/>
    <property type="match status" value="1"/>
</dbReference>
<dbReference type="KEGG" id="cvn:111124695"/>
<keyword evidence="6" id="KW-0804">Transcription</keyword>
<dbReference type="Pfam" id="PF11265">
    <property type="entry name" value="Med25_VWA"/>
    <property type="match status" value="1"/>
</dbReference>
<keyword evidence="9" id="KW-0175">Coiled coil</keyword>
<dbReference type="InterPro" id="IPR038196">
    <property type="entry name" value="Med25_PTOV_sf"/>
</dbReference>
<feature type="region of interest" description="Disordered" evidence="10">
    <location>
        <begin position="734"/>
        <end position="769"/>
    </location>
</feature>
<dbReference type="InterPro" id="IPR021394">
    <property type="entry name" value="Med25_PTOV"/>
</dbReference>
<evidence type="ECO:0000256" key="5">
    <source>
        <dbReference type="ARBA" id="ARBA00023159"/>
    </source>
</evidence>
<dbReference type="GeneID" id="111124695"/>
<evidence type="ECO:0000256" key="9">
    <source>
        <dbReference type="SAM" id="Coils"/>
    </source>
</evidence>
<keyword evidence="7" id="KW-0539">Nucleus</keyword>
<evidence type="ECO:0000256" key="3">
    <source>
        <dbReference type="ARBA" id="ARBA00019694"/>
    </source>
</evidence>
<comment type="similarity">
    <text evidence="2">Belongs to the Mediator complex subunit 25 family.</text>
</comment>
<dbReference type="InterPro" id="IPR021419">
    <property type="entry name" value="Mediator_Med25_VWA"/>
</dbReference>
<feature type="domain" description="Mediator complex subunit Med25 PTOV" evidence="11">
    <location>
        <begin position="411"/>
        <end position="561"/>
    </location>
</feature>
<evidence type="ECO:0000256" key="10">
    <source>
        <dbReference type="SAM" id="MobiDB-lite"/>
    </source>
</evidence>
<evidence type="ECO:0000259" key="11">
    <source>
        <dbReference type="Pfam" id="PF11232"/>
    </source>
</evidence>
<reference evidence="14" key="2">
    <citation type="submission" date="2025-08" db="UniProtKB">
        <authorList>
            <consortium name="RefSeq"/>
        </authorList>
    </citation>
    <scope>IDENTIFICATION</scope>
    <source>
        <tissue evidence="14">Whole sample</tissue>
    </source>
</reference>
<dbReference type="RefSeq" id="XP_022323520.1">
    <property type="nucleotide sequence ID" value="XM_022467812.1"/>
</dbReference>
<feature type="region of interest" description="Disordered" evidence="10">
    <location>
        <begin position="226"/>
        <end position="353"/>
    </location>
</feature>
<comment type="subcellular location">
    <subcellularLocation>
        <location evidence="1">Nucleus</location>
    </subcellularLocation>
</comment>
<sequence length="769" mass="85713">MVVVTDQKSNPADVVLVVEATANLSAYIDVLKKCYIIPSLEVFNGGPPDPTDIGHDYSCSLYNLVTFFSADVIPDTTSRCSGVTTNIHEFISWLDNLPLVGGGGESCSHITEGLSTALHVFDDLQKVRIDIGLPVQRHCILVCNSPPYNLPSQEGVRYVGYMADQLASTMAKRGIHLSIISPRKIPALQKLYEESTLPNDMSVPTKDFTTDPRHHVLLHGFQLEERAHSPAGDHTNTDKPAENKNPSSPAPPSFASTTGFSPAPSLSEDSSGFKIPNTTSTGPPYSAQDSVTSSMVSLPSPQQPLMSQPSPSPQIPMQHSPMPQMPQGQPQPQQQAQPIVSQPQMTNQMPPQSQYEQMKMNMMQQSNDMQNRSTAMVTNAPNQPVFSQPPMDQVPQASMPAQQGPPNQMKDRKIIWQGILEWQEKMKAGGPQTPKVNRQLQCHLSIGQADPDINAMNWPKELIMQLIPQSLLNSTQLQPLFKNSRQVAFHFGSQNLDDLRNLYKVMGTGFAGCVHFPPGSQCEVRVLLLLFSNKRKAFIGLIPNDQTAFVNGIRTVIYSHKLRQQQQQQRPDQPQQMPQQAGFPGQQQAMPTQQMQNPQAAQFGDERKKVQQMPQVSMQNPIMTQQQANMQKQMQATQIAKQQEQHKLLAAQQQRLQLQQQQQRHLQMQQMQQQQQQQQQTGLNNQQQQQLTQLLMQQQQQQQQQQGQRQPQMIITHGQGGQVLHQGQQQVMRGGPVLQGNMPPQMAPQGPSSAPQGGNMFDELNMDFL</sequence>
<evidence type="ECO:0000256" key="4">
    <source>
        <dbReference type="ARBA" id="ARBA00023015"/>
    </source>
</evidence>
<proteinExistence type="inferred from homology"/>
<feature type="domain" description="Mediator of RNA polymerase II transcription subunit 25 von Willebrand factor type A" evidence="12">
    <location>
        <begin position="11"/>
        <end position="221"/>
    </location>
</feature>
<feature type="compositionally biased region" description="Low complexity" evidence="10">
    <location>
        <begin position="564"/>
        <end position="602"/>
    </location>
</feature>
<feature type="region of interest" description="Disordered" evidence="10">
    <location>
        <begin position="562"/>
        <end position="614"/>
    </location>
</feature>
<accession>A0A8B8D7C3</accession>
<feature type="compositionally biased region" description="Low complexity" evidence="10">
    <location>
        <begin position="299"/>
        <end position="345"/>
    </location>
</feature>
<dbReference type="AlphaFoldDB" id="A0A8B8D7C3"/>
<dbReference type="PANTHER" id="PTHR12433:SF11">
    <property type="entry name" value="MEDIATOR OF RNA POLYMERASE II TRANSCRIPTION SUBUNIT 25"/>
    <property type="match status" value="1"/>
</dbReference>
<dbReference type="Gene3D" id="2.40.290.30">
    <property type="entry name" value="Mediator complex subunit 25, ACID domain"/>
    <property type="match status" value="1"/>
</dbReference>
<gene>
    <name evidence="14" type="primary">LOC111124695</name>
</gene>
<dbReference type="GO" id="GO:0005667">
    <property type="term" value="C:transcription regulator complex"/>
    <property type="evidence" value="ECO:0007669"/>
    <property type="project" value="TreeGrafter"/>
</dbReference>
<keyword evidence="13" id="KW-1185">Reference proteome</keyword>
<evidence type="ECO:0000256" key="6">
    <source>
        <dbReference type="ARBA" id="ARBA00023163"/>
    </source>
</evidence>
<feature type="compositionally biased region" description="Polar residues" evidence="10">
    <location>
        <begin position="276"/>
        <end position="297"/>
    </location>
</feature>
<evidence type="ECO:0000256" key="8">
    <source>
        <dbReference type="ARBA" id="ARBA00031958"/>
    </source>
</evidence>
<evidence type="ECO:0000259" key="12">
    <source>
        <dbReference type="Pfam" id="PF11265"/>
    </source>
</evidence>
<name>A0A8B8D7C3_CRAVI</name>
<feature type="coiled-coil region" evidence="9">
    <location>
        <begin position="639"/>
        <end position="704"/>
    </location>
</feature>
<dbReference type="PANTHER" id="PTHR12433">
    <property type="entry name" value="MEDIATOR OF RNA POLYMERASE II TRANSCRIPTION SUBUNIT 25"/>
    <property type="match status" value="1"/>
</dbReference>
<keyword evidence="4" id="KW-0805">Transcription regulation</keyword>
<keyword evidence="5" id="KW-0010">Activator</keyword>
<organism evidence="13 14">
    <name type="scientific">Crassostrea virginica</name>
    <name type="common">Eastern oyster</name>
    <dbReference type="NCBI Taxonomy" id="6565"/>
    <lineage>
        <taxon>Eukaryota</taxon>
        <taxon>Metazoa</taxon>
        <taxon>Spiralia</taxon>
        <taxon>Lophotrochozoa</taxon>
        <taxon>Mollusca</taxon>
        <taxon>Bivalvia</taxon>
        <taxon>Autobranchia</taxon>
        <taxon>Pteriomorphia</taxon>
        <taxon>Ostreida</taxon>
        <taxon>Ostreoidea</taxon>
        <taxon>Ostreidae</taxon>
        <taxon>Crassostrea</taxon>
    </lineage>
</organism>
<evidence type="ECO:0000313" key="14">
    <source>
        <dbReference type="RefSeq" id="XP_022323520.1"/>
    </source>
</evidence>
<dbReference type="Proteomes" id="UP000694844">
    <property type="component" value="Chromosome 1"/>
</dbReference>
<dbReference type="OrthoDB" id="7690434at2759"/>
<reference evidence="13" key="1">
    <citation type="submission" date="2024-06" db="UniProtKB">
        <authorList>
            <consortium name="RefSeq"/>
        </authorList>
    </citation>
    <scope>NUCLEOTIDE SEQUENCE [LARGE SCALE GENOMIC DNA]</scope>
</reference>
<protein>
    <recommendedName>
        <fullName evidence="3">Mediator of RNA polymerase II transcription subunit 25</fullName>
    </recommendedName>
    <alternativeName>
        <fullName evidence="8">Mediator complex subunit 25</fullName>
    </alternativeName>
</protein>
<evidence type="ECO:0000313" key="13">
    <source>
        <dbReference type="Proteomes" id="UP000694844"/>
    </source>
</evidence>
<dbReference type="GO" id="GO:0016592">
    <property type="term" value="C:mediator complex"/>
    <property type="evidence" value="ECO:0007669"/>
    <property type="project" value="TreeGrafter"/>
</dbReference>
<evidence type="ECO:0000256" key="1">
    <source>
        <dbReference type="ARBA" id="ARBA00004123"/>
    </source>
</evidence>
<evidence type="ECO:0000256" key="7">
    <source>
        <dbReference type="ARBA" id="ARBA00023242"/>
    </source>
</evidence>
<dbReference type="GO" id="GO:0045944">
    <property type="term" value="P:positive regulation of transcription by RNA polymerase II"/>
    <property type="evidence" value="ECO:0007669"/>
    <property type="project" value="TreeGrafter"/>
</dbReference>
<evidence type="ECO:0000256" key="2">
    <source>
        <dbReference type="ARBA" id="ARBA00009102"/>
    </source>
</evidence>